<dbReference type="Gene3D" id="1.10.10.10">
    <property type="entry name" value="Winged helix-like DNA-binding domain superfamily/Winged helix DNA-binding domain"/>
    <property type="match status" value="2"/>
</dbReference>
<evidence type="ECO:0000313" key="5">
    <source>
        <dbReference type="EMBL" id="MVN58421.1"/>
    </source>
</evidence>
<evidence type="ECO:0000259" key="4">
    <source>
        <dbReference type="SMART" id="SM00347"/>
    </source>
</evidence>
<keyword evidence="6" id="KW-1185">Reference proteome</keyword>
<proteinExistence type="predicted"/>
<dbReference type="InterPro" id="IPR036388">
    <property type="entry name" value="WH-like_DNA-bd_sf"/>
</dbReference>
<protein>
    <submittedName>
        <fullName evidence="5">MarR family transcriptional regulator</fullName>
    </submittedName>
</protein>
<dbReference type="InterPro" id="IPR000835">
    <property type="entry name" value="HTH_MarR-typ"/>
</dbReference>
<dbReference type="Proteomes" id="UP000488839">
    <property type="component" value="Unassembled WGS sequence"/>
</dbReference>
<dbReference type="SMART" id="SM00529">
    <property type="entry name" value="HTH_DTXR"/>
    <property type="match status" value="1"/>
</dbReference>
<dbReference type="SMART" id="SM00347">
    <property type="entry name" value="HTH_MARR"/>
    <property type="match status" value="2"/>
</dbReference>
<keyword evidence="2" id="KW-0238">DNA-binding</keyword>
<dbReference type="GO" id="GO:0003677">
    <property type="term" value="F:DNA binding"/>
    <property type="evidence" value="ECO:0007669"/>
    <property type="project" value="UniProtKB-KW"/>
</dbReference>
<dbReference type="SUPFAM" id="SSF46785">
    <property type="entry name" value="Winged helix' DNA-binding domain"/>
    <property type="match status" value="2"/>
</dbReference>
<sequence length="418" mass="47262">MPAPAMRAPPIKFLRLNAFSIIPPLIELRKTLPSSSRLTTVCASERSISRQGLAMRSISWRSFRLTDIFAIEQFFPHNPCKNALVPVICDMKVSGRDGGVLCRHWKRKLPEMHANNARRQGMESAAPISDMITGLTLYCRLVEDIIEGETELTLTEYRMLFFLSMTPDKRARIHTLAEALYLSASTISDAAKNLEALGFIEKADSRNDLKAVWAVVTKDGERELGRCTTALVEYSQEYWSLIGPQTTQIYLSSGAKLIEHSNYPIQAALELPGQAFYPFVTRIYLLSAVSWFKSTYNLSLLDARILMLLLERGTVLTCAEISHLLKVSNSAVSNAVRSLSRVKHYVEREKVAGSGKIKVQLTEEGVSTAQEIRERFITRYMKQFDVTREEFEEVLKAVHPRHRKSYMQKVFGESFAGI</sequence>
<dbReference type="Pfam" id="PF12802">
    <property type="entry name" value="MarR_2"/>
    <property type="match status" value="1"/>
</dbReference>
<dbReference type="EMBL" id="WPOO01000005">
    <property type="protein sequence ID" value="MVN58421.1"/>
    <property type="molecule type" value="Genomic_DNA"/>
</dbReference>
<dbReference type="InterPro" id="IPR036390">
    <property type="entry name" value="WH_DNA-bd_sf"/>
</dbReference>
<name>A0A7K1T4A2_9ACTN</name>
<evidence type="ECO:0000256" key="1">
    <source>
        <dbReference type="ARBA" id="ARBA00023015"/>
    </source>
</evidence>
<organism evidence="5 6">
    <name type="scientific">Adlercreutzia rubneri</name>
    <dbReference type="NCBI Taxonomy" id="2916441"/>
    <lineage>
        <taxon>Bacteria</taxon>
        <taxon>Bacillati</taxon>
        <taxon>Actinomycetota</taxon>
        <taxon>Coriobacteriia</taxon>
        <taxon>Eggerthellales</taxon>
        <taxon>Eggerthellaceae</taxon>
        <taxon>Adlercreutzia</taxon>
    </lineage>
</organism>
<keyword evidence="1" id="KW-0805">Transcription regulation</keyword>
<dbReference type="AlphaFoldDB" id="A0A7K1T4A2"/>
<comment type="caution">
    <text evidence="5">The sequence shown here is derived from an EMBL/GenBank/DDBJ whole genome shotgun (WGS) entry which is preliminary data.</text>
</comment>
<gene>
    <name evidence="5" type="ORF">GO707_04180</name>
</gene>
<dbReference type="PANTHER" id="PTHR42756">
    <property type="entry name" value="TRANSCRIPTIONAL REGULATOR, MARR"/>
    <property type="match status" value="1"/>
</dbReference>
<evidence type="ECO:0000313" key="6">
    <source>
        <dbReference type="Proteomes" id="UP000488839"/>
    </source>
</evidence>
<dbReference type="GO" id="GO:0046914">
    <property type="term" value="F:transition metal ion binding"/>
    <property type="evidence" value="ECO:0007669"/>
    <property type="project" value="InterPro"/>
</dbReference>
<reference evidence="5 6" key="1">
    <citation type="submission" date="2019-11" db="EMBL/GenBank/DDBJ databases">
        <title>Whole genome shotgun sequencing (WGS) data from Adlercreutzia equolifaciens ResAG-91, Eggerthella lenta MRI-F36, MRI-F37, MRI-F40, ResAG-49, ResAG-88, ResAG-121, ResAG-145, and Gordonibacter sp. ResAG-5, ResAG-26, ResAG-43, ResAG-50, ResAG-59.</title>
        <authorList>
            <person name="Stoll D.A."/>
            <person name="Danylec N."/>
            <person name="Franz C.M.A.P."/>
            <person name="Huch M."/>
        </authorList>
    </citation>
    <scope>NUCLEOTIDE SEQUENCE [LARGE SCALE GENOMIC DNA]</scope>
    <source>
        <strain evidence="5 6">ResAG-91</strain>
    </source>
</reference>
<dbReference type="PANTHER" id="PTHR42756:SF1">
    <property type="entry name" value="TRANSCRIPTIONAL REPRESSOR OF EMRAB OPERON"/>
    <property type="match status" value="1"/>
</dbReference>
<feature type="domain" description="HTH marR-type" evidence="4">
    <location>
        <begin position="291"/>
        <end position="391"/>
    </location>
</feature>
<evidence type="ECO:0000256" key="2">
    <source>
        <dbReference type="ARBA" id="ARBA00023125"/>
    </source>
</evidence>
<dbReference type="InterPro" id="IPR022689">
    <property type="entry name" value="Iron_dep_repressor"/>
</dbReference>
<keyword evidence="3" id="KW-0804">Transcription</keyword>
<evidence type="ECO:0000256" key="3">
    <source>
        <dbReference type="ARBA" id="ARBA00023163"/>
    </source>
</evidence>
<feature type="domain" description="HTH marR-type" evidence="4">
    <location>
        <begin position="145"/>
        <end position="247"/>
    </location>
</feature>
<dbReference type="GO" id="GO:0003700">
    <property type="term" value="F:DNA-binding transcription factor activity"/>
    <property type="evidence" value="ECO:0007669"/>
    <property type="project" value="InterPro"/>
</dbReference>
<accession>A0A7K1T4A2</accession>